<gene>
    <name evidence="4" type="ORF">ABH38_12200</name>
</gene>
<evidence type="ECO:0000313" key="5">
    <source>
        <dbReference type="Proteomes" id="UP000036334"/>
    </source>
</evidence>
<dbReference type="GO" id="GO:0008168">
    <property type="term" value="F:methyltransferase activity"/>
    <property type="evidence" value="ECO:0007669"/>
    <property type="project" value="UniProtKB-KW"/>
</dbReference>
<dbReference type="SUPFAM" id="SSF53335">
    <property type="entry name" value="S-adenosyl-L-methionine-dependent methyltransferases"/>
    <property type="match status" value="1"/>
</dbReference>
<keyword evidence="1 4" id="KW-0489">Methyltransferase</keyword>
<dbReference type="GO" id="GO:0032259">
    <property type="term" value="P:methylation"/>
    <property type="evidence" value="ECO:0007669"/>
    <property type="project" value="UniProtKB-KW"/>
</dbReference>
<dbReference type="PATRIC" id="fig|29311.18.peg.4024"/>
<accession>A0A0I9UH85</accession>
<dbReference type="AlphaFoldDB" id="A0A0I9UH85"/>
<dbReference type="STRING" id="1202450.B586_09795"/>
<evidence type="ECO:0000313" key="4">
    <source>
        <dbReference type="EMBL" id="KLO36325.1"/>
    </source>
</evidence>
<dbReference type="EMBL" id="LDPR01000009">
    <property type="protein sequence ID" value="KLO36325.1"/>
    <property type="molecule type" value="Genomic_DNA"/>
</dbReference>
<keyword evidence="5" id="KW-1185">Reference proteome</keyword>
<comment type="caution">
    <text evidence="4">The sequence shown here is derived from an EMBL/GenBank/DDBJ whole genome shotgun (WGS) entry which is preliminary data.</text>
</comment>
<reference evidence="4 5" key="1">
    <citation type="submission" date="2015-05" db="EMBL/GenBank/DDBJ databases">
        <title>Genome sequence of Mycobacterium haemophilum.</title>
        <authorList>
            <person name="Greninger A.L."/>
            <person name="Cunningham G."/>
            <person name="Miller S."/>
        </authorList>
    </citation>
    <scope>NUCLEOTIDE SEQUENCE [LARGE SCALE GENOMIC DNA]</scope>
    <source>
        <strain evidence="5">UC1</strain>
    </source>
</reference>
<keyword evidence="2 4" id="KW-0808">Transferase</keyword>
<dbReference type="RefSeq" id="WP_047314628.1">
    <property type="nucleotide sequence ID" value="NZ_LDPQ01000007.1"/>
</dbReference>
<dbReference type="Proteomes" id="UP000036334">
    <property type="component" value="Unassembled WGS sequence"/>
</dbReference>
<dbReference type="InterPro" id="IPR041698">
    <property type="entry name" value="Methyltransf_25"/>
</dbReference>
<feature type="domain" description="Methyltransferase" evidence="3">
    <location>
        <begin position="46"/>
        <end position="132"/>
    </location>
</feature>
<dbReference type="PANTHER" id="PTHR43861">
    <property type="entry name" value="TRANS-ACONITATE 2-METHYLTRANSFERASE-RELATED"/>
    <property type="match status" value="1"/>
</dbReference>
<protein>
    <submittedName>
        <fullName evidence="4">Methyltransferase</fullName>
    </submittedName>
</protein>
<dbReference type="Pfam" id="PF13649">
    <property type="entry name" value="Methyltransf_25"/>
    <property type="match status" value="1"/>
</dbReference>
<dbReference type="Gene3D" id="3.40.50.150">
    <property type="entry name" value="Vaccinia Virus protein VP39"/>
    <property type="match status" value="1"/>
</dbReference>
<name>A0A0I9UH85_9MYCO</name>
<dbReference type="CDD" id="cd02440">
    <property type="entry name" value="AdoMet_MTases"/>
    <property type="match status" value="1"/>
</dbReference>
<evidence type="ECO:0000256" key="2">
    <source>
        <dbReference type="ARBA" id="ARBA00022679"/>
    </source>
</evidence>
<dbReference type="InterPro" id="IPR029063">
    <property type="entry name" value="SAM-dependent_MTases_sf"/>
</dbReference>
<proteinExistence type="predicted"/>
<dbReference type="OrthoDB" id="9765084at2"/>
<evidence type="ECO:0000256" key="1">
    <source>
        <dbReference type="ARBA" id="ARBA00022603"/>
    </source>
</evidence>
<evidence type="ECO:0000259" key="3">
    <source>
        <dbReference type="Pfam" id="PF13649"/>
    </source>
</evidence>
<sequence>MGSADGRIIDIYQRHAGAWSRDRGNRLVEQTWLDRFLALLPHEPTVLDIGCGTGVPIARYLTERRCQVTGVDGSSAMITRCADRFPDHEWHVVDMRTLALGRAFNGIIAWDSFFHLPEADQRRMFPIFRRHAAAGAALMFTSGSSAGEQIGSYRGEPLYHASLDTAEYRELLHDNGFDVHLHVVEDPSCGHHTIWLARRVGGPAA</sequence>
<organism evidence="4 5">
    <name type="scientific">Mycobacterium haemophilum</name>
    <dbReference type="NCBI Taxonomy" id="29311"/>
    <lineage>
        <taxon>Bacteria</taxon>
        <taxon>Bacillati</taxon>
        <taxon>Actinomycetota</taxon>
        <taxon>Actinomycetes</taxon>
        <taxon>Mycobacteriales</taxon>
        <taxon>Mycobacteriaceae</taxon>
        <taxon>Mycobacterium</taxon>
    </lineage>
</organism>
<dbReference type="PANTHER" id="PTHR43861:SF1">
    <property type="entry name" value="TRANS-ACONITATE 2-METHYLTRANSFERASE"/>
    <property type="match status" value="1"/>
</dbReference>